<keyword evidence="4 6" id="KW-0520">NAD</keyword>
<comment type="caution">
    <text evidence="8">The sequence shown here is derived from an EMBL/GenBank/DDBJ whole genome shotgun (WGS) entry which is preliminary data.</text>
</comment>
<evidence type="ECO:0000259" key="7">
    <source>
        <dbReference type="PROSITE" id="PS51383"/>
    </source>
</evidence>
<feature type="binding site" evidence="6">
    <location>
        <position position="37"/>
    </location>
    <ligand>
        <name>(6S)-NADPHX</name>
        <dbReference type="ChEBI" id="CHEBI:64076"/>
    </ligand>
</feature>
<dbReference type="InterPro" id="IPR000631">
    <property type="entry name" value="CARKD"/>
</dbReference>
<keyword evidence="1 6" id="KW-0547">Nucleotide-binding</keyword>
<evidence type="ECO:0000256" key="6">
    <source>
        <dbReference type="HAMAP-Rule" id="MF_01965"/>
    </source>
</evidence>
<dbReference type="PANTHER" id="PTHR12592:SF0">
    <property type="entry name" value="ATP-DEPENDENT (S)-NAD(P)H-HYDRATE DEHYDRATASE"/>
    <property type="match status" value="1"/>
</dbReference>
<keyword evidence="3 6" id="KW-0521">NADP</keyword>
<evidence type="ECO:0000256" key="2">
    <source>
        <dbReference type="ARBA" id="ARBA00022840"/>
    </source>
</evidence>
<protein>
    <recommendedName>
        <fullName evidence="6">ADP-dependent (S)-NAD(P)H-hydrate dehydratase</fullName>
        <ecNumber evidence="6">4.2.1.136</ecNumber>
    </recommendedName>
    <alternativeName>
        <fullName evidence="6">ADP-dependent NAD(P)HX dehydratase</fullName>
    </alternativeName>
</protein>
<evidence type="ECO:0000256" key="1">
    <source>
        <dbReference type="ARBA" id="ARBA00022741"/>
    </source>
</evidence>
<dbReference type="Pfam" id="PF01256">
    <property type="entry name" value="Carb_kinase"/>
    <property type="match status" value="1"/>
</dbReference>
<comment type="catalytic activity">
    <reaction evidence="6">
        <text>(6S)-NADPHX + ADP = AMP + phosphate + NADPH + H(+)</text>
        <dbReference type="Rhea" id="RHEA:32235"/>
        <dbReference type="ChEBI" id="CHEBI:15378"/>
        <dbReference type="ChEBI" id="CHEBI:43474"/>
        <dbReference type="ChEBI" id="CHEBI:57783"/>
        <dbReference type="ChEBI" id="CHEBI:64076"/>
        <dbReference type="ChEBI" id="CHEBI:456215"/>
        <dbReference type="ChEBI" id="CHEBI:456216"/>
        <dbReference type="EC" id="4.2.1.136"/>
    </reaction>
</comment>
<evidence type="ECO:0000256" key="3">
    <source>
        <dbReference type="ARBA" id="ARBA00022857"/>
    </source>
</evidence>
<sequence>MGQADIAALLPPRFRQTHKYSAGHVLVIAGSRGMTGAALLAARAALRSGAGLVTLAAPQELADLIDVQIPEIMTLPLPSANGALTAGALKVLRPRLGDYDCILAGPGLSLRRQTKAFSKDLFQYIKNYRPGLRVVLDADALKILADLPRGRARMRLIATPHAGELGKMLRWSSAAVRRHPFIAAGKAAQKYNAVVVLKNADQTYIARDQQKYFLNINGNPGMATAGSGDVLAGITAGLWVSTRGMTALRAAVCAPYVHGLAGNLAAQVYSLDGLIAGDILVQIPAALKLLKGA</sequence>
<comment type="similarity">
    <text evidence="6">Belongs to the NnrD/CARKD family.</text>
</comment>
<keyword evidence="9" id="KW-1185">Reference proteome</keyword>
<name>A0A388T8Y0_TERA1</name>
<keyword evidence="2 6" id="KW-0067">ATP-binding</keyword>
<evidence type="ECO:0000256" key="5">
    <source>
        <dbReference type="ARBA" id="ARBA00023239"/>
    </source>
</evidence>
<dbReference type="Proteomes" id="UP000269352">
    <property type="component" value="Unassembled WGS sequence"/>
</dbReference>
<feature type="binding site" evidence="6">
    <location>
        <position position="161"/>
    </location>
    <ligand>
        <name>(6S)-NADPHX</name>
        <dbReference type="ChEBI" id="CHEBI:64076"/>
    </ligand>
</feature>
<dbReference type="CDD" id="cd01171">
    <property type="entry name" value="YXKO-related"/>
    <property type="match status" value="1"/>
</dbReference>
<comment type="subunit">
    <text evidence="6">Homotetramer.</text>
</comment>
<evidence type="ECO:0000256" key="4">
    <source>
        <dbReference type="ARBA" id="ARBA00023027"/>
    </source>
</evidence>
<dbReference type="HAMAP" id="MF_01965">
    <property type="entry name" value="NADHX_dehydratase"/>
    <property type="match status" value="1"/>
</dbReference>
<dbReference type="PROSITE" id="PS51383">
    <property type="entry name" value="YJEF_C_3"/>
    <property type="match status" value="1"/>
</dbReference>
<comment type="catalytic activity">
    <reaction evidence="6">
        <text>(6S)-NADHX + ADP = AMP + phosphate + NADH + H(+)</text>
        <dbReference type="Rhea" id="RHEA:32223"/>
        <dbReference type="ChEBI" id="CHEBI:15378"/>
        <dbReference type="ChEBI" id="CHEBI:43474"/>
        <dbReference type="ChEBI" id="CHEBI:57945"/>
        <dbReference type="ChEBI" id="CHEBI:64074"/>
        <dbReference type="ChEBI" id="CHEBI:456215"/>
        <dbReference type="ChEBI" id="CHEBI:456216"/>
        <dbReference type="EC" id="4.2.1.136"/>
    </reaction>
</comment>
<dbReference type="EMBL" id="BGZN01000004">
    <property type="protein sequence ID" value="GBR72983.1"/>
    <property type="molecule type" value="Genomic_DNA"/>
</dbReference>
<feature type="binding site" evidence="6">
    <location>
        <position position="228"/>
    </location>
    <ligand>
        <name>AMP</name>
        <dbReference type="ChEBI" id="CHEBI:456215"/>
    </ligand>
</feature>
<evidence type="ECO:0000313" key="8">
    <source>
        <dbReference type="EMBL" id="GBR72983.1"/>
    </source>
</evidence>
<dbReference type="GO" id="GO:0052855">
    <property type="term" value="F:ADP-dependent NAD(P)H-hydrate dehydratase activity"/>
    <property type="evidence" value="ECO:0007669"/>
    <property type="project" value="UniProtKB-UniRule"/>
</dbReference>
<feature type="binding site" evidence="6">
    <location>
        <position position="229"/>
    </location>
    <ligand>
        <name>(6S)-NADPHX</name>
        <dbReference type="ChEBI" id="CHEBI:64076"/>
    </ligand>
</feature>
<dbReference type="GO" id="GO:0005524">
    <property type="term" value="F:ATP binding"/>
    <property type="evidence" value="ECO:0007669"/>
    <property type="project" value="UniProtKB-KW"/>
</dbReference>
<feature type="domain" description="YjeF C-terminal" evidence="7">
    <location>
        <begin position="2"/>
        <end position="290"/>
    </location>
</feature>
<feature type="binding site" evidence="6">
    <location>
        <position position="107"/>
    </location>
    <ligand>
        <name>(6S)-NADPHX</name>
        <dbReference type="ChEBI" id="CHEBI:64076"/>
    </ligand>
</feature>
<comment type="caution">
    <text evidence="6">Lacks conserved residue(s) required for the propagation of feature annotation.</text>
</comment>
<dbReference type="GO" id="GO:0046496">
    <property type="term" value="P:nicotinamide nucleotide metabolic process"/>
    <property type="evidence" value="ECO:0007669"/>
    <property type="project" value="UniProtKB-UniRule"/>
</dbReference>
<dbReference type="AlphaFoldDB" id="A0A388T8Y0"/>
<dbReference type="SUPFAM" id="SSF53613">
    <property type="entry name" value="Ribokinase-like"/>
    <property type="match status" value="1"/>
</dbReference>
<proteinExistence type="inferred from homology"/>
<evidence type="ECO:0000313" key="9">
    <source>
        <dbReference type="Proteomes" id="UP000269352"/>
    </source>
</evidence>
<dbReference type="NCBIfam" id="TIGR00196">
    <property type="entry name" value="yjeF_cterm"/>
    <property type="match status" value="1"/>
</dbReference>
<dbReference type="GO" id="GO:0110051">
    <property type="term" value="P:metabolite repair"/>
    <property type="evidence" value="ECO:0007669"/>
    <property type="project" value="TreeGrafter"/>
</dbReference>
<comment type="cofactor">
    <cofactor evidence="6">
        <name>Mg(2+)</name>
        <dbReference type="ChEBI" id="CHEBI:18420"/>
    </cofactor>
</comment>
<keyword evidence="5 6" id="KW-0456">Lyase</keyword>
<dbReference type="Gene3D" id="3.40.1190.20">
    <property type="match status" value="1"/>
</dbReference>
<gene>
    <name evidence="6" type="primary">nnrD</name>
    <name evidence="8" type="ORF">NO1_0439</name>
</gene>
<reference evidence="8 9" key="1">
    <citation type="journal article" date="2019" name="ISME J.">
        <title>Genome analyses of uncultured TG2/ZB3 bacteria in 'Margulisbacteria' specifically attached to ectosymbiotic spirochetes of protists in the termite gut.</title>
        <authorList>
            <person name="Utami Y.D."/>
            <person name="Kuwahara H."/>
            <person name="Igai K."/>
            <person name="Murakami T."/>
            <person name="Sugaya K."/>
            <person name="Morikawa T."/>
            <person name="Nagura Y."/>
            <person name="Yuki M."/>
            <person name="Deevong P."/>
            <person name="Inoue T."/>
            <person name="Kihara K."/>
            <person name="Lo N."/>
            <person name="Yamada A."/>
            <person name="Ohkuma M."/>
            <person name="Hongoh Y."/>
        </authorList>
    </citation>
    <scope>NUCLEOTIDE SEQUENCE [LARGE SCALE GENOMIC DNA]</scope>
    <source>
        <strain evidence="8">NkOx7-01</strain>
    </source>
</reference>
<dbReference type="GO" id="GO:0052856">
    <property type="term" value="F:NAD(P)HX epimerase activity"/>
    <property type="evidence" value="ECO:0007669"/>
    <property type="project" value="TreeGrafter"/>
</dbReference>
<organism evidence="8 9">
    <name type="scientific">Termititenax aidoneus</name>
    <dbReference type="NCBI Taxonomy" id="2218524"/>
    <lineage>
        <taxon>Bacteria</taxon>
        <taxon>Bacillati</taxon>
        <taxon>Candidatus Margulisiibacteriota</taxon>
        <taxon>Candidatus Termititenacia</taxon>
        <taxon>Candidatus Termititenacales</taxon>
        <taxon>Candidatus Termititenacaceae</taxon>
        <taxon>Candidatus Termititenax</taxon>
    </lineage>
</organism>
<accession>A0A388T8Y0</accession>
<comment type="function">
    <text evidence="6">Catalyzes the dehydration of the S-form of NAD(P)HX at the expense of ADP, which is converted to AMP. Together with NAD(P)HX epimerase, which catalyzes the epimerization of the S- and R-forms, the enzyme allows the repair of both epimers of NAD(P)HX, a damaged form of NAD(P)H that is a result of enzymatic or heat-dependent hydration.</text>
</comment>
<dbReference type="InterPro" id="IPR029056">
    <property type="entry name" value="Ribokinase-like"/>
</dbReference>
<dbReference type="EC" id="4.2.1.136" evidence="6"/>
<dbReference type="PANTHER" id="PTHR12592">
    <property type="entry name" value="ATP-DEPENDENT (S)-NAD(P)H-HYDRATE DEHYDRATASE FAMILY MEMBER"/>
    <property type="match status" value="1"/>
</dbReference>